<feature type="region of interest" description="Disordered" evidence="1">
    <location>
        <begin position="1"/>
        <end position="28"/>
    </location>
</feature>
<evidence type="ECO:0000313" key="3">
    <source>
        <dbReference type="EMBL" id="ORY56809.1"/>
    </source>
</evidence>
<dbReference type="Proteomes" id="UP000193467">
    <property type="component" value="Unassembled WGS sequence"/>
</dbReference>
<feature type="domain" description="HD" evidence="2">
    <location>
        <begin position="61"/>
        <end position="157"/>
    </location>
</feature>
<dbReference type="Pfam" id="PF01966">
    <property type="entry name" value="HD"/>
    <property type="match status" value="1"/>
</dbReference>
<dbReference type="EMBL" id="MCGR01000084">
    <property type="protein sequence ID" value="ORY56809.1"/>
    <property type="molecule type" value="Genomic_DNA"/>
</dbReference>
<dbReference type="InterPro" id="IPR006674">
    <property type="entry name" value="HD_domain"/>
</dbReference>
<evidence type="ECO:0000259" key="2">
    <source>
        <dbReference type="Pfam" id="PF01966"/>
    </source>
</evidence>
<accession>A0A1Y2DC22</accession>
<evidence type="ECO:0000256" key="1">
    <source>
        <dbReference type="SAM" id="MobiDB-lite"/>
    </source>
</evidence>
<dbReference type="CDD" id="cd00077">
    <property type="entry name" value="HDc"/>
    <property type="match status" value="1"/>
</dbReference>
<name>A0A1Y2DC22_9BASI</name>
<dbReference type="PANTHER" id="PTHR35569:SF1">
    <property type="entry name" value="CYANAMIDE HYDRATASE DDI2-RELATED"/>
    <property type="match status" value="1"/>
</dbReference>
<protein>
    <submittedName>
        <fullName evidence="3">Cyanamide hydratase</fullName>
    </submittedName>
</protein>
<dbReference type="Gene3D" id="1.10.3210.10">
    <property type="entry name" value="Hypothetical protein af1432"/>
    <property type="match status" value="1"/>
</dbReference>
<proteinExistence type="predicted"/>
<sequence length="247" mass="27832">MASTTYPRGFTPVERAPDKLKPKHPTNPPALSVEELLATIPETAVVKAAREYLEPKLPKNVWNHSQRAYLYGVAIAKVQFPDWTYDPESFYLACLFHDLGAIPESIKATKLSFEFYGAFLARSWLLPDAEKASQDEKDIADSVTETVARHTNFIDGRCSTHVQLIQLGTLFDNIGAQASWVAAETVDQVVAKYPRLEWTCGFHDAMKMEVEAKPWSHTTFFNEAEVWDQVLENKIAAPIEEREAKST</sequence>
<dbReference type="NCBIfam" id="TIGR03401">
    <property type="entry name" value="cyanamide_fam"/>
    <property type="match status" value="1"/>
</dbReference>
<dbReference type="OrthoDB" id="10033309at2759"/>
<dbReference type="InParanoid" id="A0A1Y2DC22"/>
<reference evidence="3 4" key="1">
    <citation type="submission" date="2016-07" db="EMBL/GenBank/DDBJ databases">
        <title>Pervasive Adenine N6-methylation of Active Genes in Fungi.</title>
        <authorList>
            <consortium name="DOE Joint Genome Institute"/>
            <person name="Mondo S.J."/>
            <person name="Dannebaum R.O."/>
            <person name="Kuo R.C."/>
            <person name="Labutti K."/>
            <person name="Haridas S."/>
            <person name="Kuo A."/>
            <person name="Salamov A."/>
            <person name="Ahrendt S.R."/>
            <person name="Lipzen A."/>
            <person name="Sullivan W."/>
            <person name="Andreopoulos W.B."/>
            <person name="Clum A."/>
            <person name="Lindquist E."/>
            <person name="Daum C."/>
            <person name="Ramamoorthy G.K."/>
            <person name="Gryganskyi A."/>
            <person name="Culley D."/>
            <person name="Magnuson J.K."/>
            <person name="James T.Y."/>
            <person name="O'Malley M.A."/>
            <person name="Stajich J.E."/>
            <person name="Spatafora J.W."/>
            <person name="Visel A."/>
            <person name="Grigoriev I.V."/>
        </authorList>
    </citation>
    <scope>NUCLEOTIDE SEQUENCE [LARGE SCALE GENOMIC DNA]</scope>
    <source>
        <strain evidence="3 4">62-1032</strain>
    </source>
</reference>
<dbReference type="PANTHER" id="PTHR35569">
    <property type="entry name" value="CYANAMIDE HYDRATASE DDI2-RELATED"/>
    <property type="match status" value="1"/>
</dbReference>
<keyword evidence="4" id="KW-1185">Reference proteome</keyword>
<evidence type="ECO:0000313" key="4">
    <source>
        <dbReference type="Proteomes" id="UP000193467"/>
    </source>
</evidence>
<dbReference type="SUPFAM" id="SSF109604">
    <property type="entry name" value="HD-domain/PDEase-like"/>
    <property type="match status" value="1"/>
</dbReference>
<organism evidence="3 4">
    <name type="scientific">Leucosporidium creatinivorum</name>
    <dbReference type="NCBI Taxonomy" id="106004"/>
    <lineage>
        <taxon>Eukaryota</taxon>
        <taxon>Fungi</taxon>
        <taxon>Dikarya</taxon>
        <taxon>Basidiomycota</taxon>
        <taxon>Pucciniomycotina</taxon>
        <taxon>Microbotryomycetes</taxon>
        <taxon>Leucosporidiales</taxon>
        <taxon>Leucosporidium</taxon>
    </lineage>
</organism>
<dbReference type="InterPro" id="IPR003607">
    <property type="entry name" value="HD/PDEase_dom"/>
</dbReference>
<gene>
    <name evidence="3" type="ORF">BCR35DRAFT_284079</name>
</gene>
<dbReference type="InterPro" id="IPR017771">
    <property type="entry name" value="Cyanamide_hydratase_HD"/>
</dbReference>
<comment type="caution">
    <text evidence="3">The sequence shown here is derived from an EMBL/GenBank/DDBJ whole genome shotgun (WGS) entry which is preliminary data.</text>
</comment>
<dbReference type="AlphaFoldDB" id="A0A1Y2DC22"/>